<evidence type="ECO:0000256" key="2">
    <source>
        <dbReference type="ARBA" id="ARBA00022448"/>
    </source>
</evidence>
<name>A0A0U1MXG8_STAAU</name>
<dbReference type="Pfam" id="PF13379">
    <property type="entry name" value="NMT1_2"/>
    <property type="match status" value="1"/>
</dbReference>
<dbReference type="SUPFAM" id="SSF53850">
    <property type="entry name" value="Periplasmic binding protein-like II"/>
    <property type="match status" value="1"/>
</dbReference>
<dbReference type="Gene3D" id="3.40.190.10">
    <property type="entry name" value="Periplasmic binding protein-like II"/>
    <property type="match status" value="2"/>
</dbReference>
<evidence type="ECO:0000313" key="6">
    <source>
        <dbReference type="EMBL" id="CRI21419.1"/>
    </source>
</evidence>
<evidence type="ECO:0000313" key="7">
    <source>
        <dbReference type="Proteomes" id="UP000039437"/>
    </source>
</evidence>
<dbReference type="CDD" id="cd13553">
    <property type="entry name" value="PBP2_NrtA_CpmA_like"/>
    <property type="match status" value="1"/>
</dbReference>
<keyword evidence="6" id="KW-0547">Nucleotide-binding</keyword>
<evidence type="ECO:0000256" key="5">
    <source>
        <dbReference type="ARBA" id="ARBA00023136"/>
    </source>
</evidence>
<sequence length="326" mass="36768">MTMKRLSIIVIIGIFIITGCDWQRTSKEPSNNAQHQQVIKIGYLPITHSANLMMTKKLLSQHNHPKYKLELVKFNNWPDLMDALNSGRIDGASTLIELAMKSKQKGSNIKAVALGHHEGNVIMGQKGMHLNEFNNNGDDYHFGIPHRYSTHYLLLEALREQLKIKPGHFSYHEMSPAEMPAALSEHRITGYSVAEPFGALGEKLGKGKTLKHGDDVIPDAYCCVLVLRGELLDQHKDVAQAFVQDYKKSGFKMNDRKQSVDIMTHHFKQSRDVLTQSAAWTSYGDLTIKPSGYQEITTLVKQHHLFNPPAYDDFVEPSLYKGASRS</sequence>
<evidence type="ECO:0000256" key="3">
    <source>
        <dbReference type="ARBA" id="ARBA00022475"/>
    </source>
</evidence>
<evidence type="ECO:0000256" key="4">
    <source>
        <dbReference type="ARBA" id="ARBA00022519"/>
    </source>
</evidence>
<dbReference type="PROSITE" id="PS51257">
    <property type="entry name" value="PROKAR_LIPOPROTEIN"/>
    <property type="match status" value="1"/>
</dbReference>
<dbReference type="PANTHER" id="PTHR30024:SF43">
    <property type="entry name" value="BLL4572 PROTEIN"/>
    <property type="match status" value="1"/>
</dbReference>
<proteinExistence type="predicted"/>
<accession>A0A0U1MXG8</accession>
<dbReference type="InterPro" id="IPR044527">
    <property type="entry name" value="NrtA/CpmA_ABC-bd_dom"/>
</dbReference>
<comment type="subcellular location">
    <subcellularLocation>
        <location evidence="1">Cell inner membrane</location>
    </subcellularLocation>
</comment>
<dbReference type="EMBL" id="CVOQ01000045">
    <property type="protein sequence ID" value="CRI21419.1"/>
    <property type="molecule type" value="Genomic_DNA"/>
</dbReference>
<keyword evidence="6" id="KW-0067">ATP-binding</keyword>
<organism evidence="6 7">
    <name type="scientific">Staphylococcus aureus</name>
    <dbReference type="NCBI Taxonomy" id="1280"/>
    <lineage>
        <taxon>Bacteria</taxon>
        <taxon>Bacillati</taxon>
        <taxon>Bacillota</taxon>
        <taxon>Bacilli</taxon>
        <taxon>Bacillales</taxon>
        <taxon>Staphylococcaceae</taxon>
        <taxon>Staphylococcus</taxon>
    </lineage>
</organism>
<dbReference type="GO" id="GO:0005524">
    <property type="term" value="F:ATP binding"/>
    <property type="evidence" value="ECO:0007669"/>
    <property type="project" value="UniProtKB-KW"/>
</dbReference>
<dbReference type="AlphaFoldDB" id="A0A0U1MXG8"/>
<keyword evidence="5" id="KW-0472">Membrane</keyword>
<reference evidence="6 7" key="1">
    <citation type="submission" date="2015-04" db="EMBL/GenBank/DDBJ databases">
        <authorList>
            <person name="Syromyatnikov M.Y."/>
            <person name="Popov V.N."/>
        </authorList>
    </citation>
    <scope>NUCLEOTIDE SEQUENCE [LARGE SCALE GENOMIC DNA]</scope>
    <source>
        <strain evidence="6 7">AH1</strain>
    </source>
</reference>
<keyword evidence="4" id="KW-0997">Cell inner membrane</keyword>
<keyword evidence="2" id="KW-0813">Transport</keyword>
<dbReference type="PANTHER" id="PTHR30024">
    <property type="entry name" value="ALIPHATIC SULFONATES-BINDING PROTEIN-RELATED"/>
    <property type="match status" value="1"/>
</dbReference>
<dbReference type="GO" id="GO:0005886">
    <property type="term" value="C:plasma membrane"/>
    <property type="evidence" value="ECO:0007669"/>
    <property type="project" value="UniProtKB-SubCell"/>
</dbReference>
<keyword evidence="3" id="KW-1003">Cell membrane</keyword>
<protein>
    <submittedName>
        <fullName evidence="6">ABC superfamily ATP-binding cassette transporter, binding protein</fullName>
    </submittedName>
</protein>
<dbReference type="Proteomes" id="UP000039437">
    <property type="component" value="Unassembled WGS sequence"/>
</dbReference>
<gene>
    <name evidence="6" type="ORF">BN1321_50036</name>
</gene>
<evidence type="ECO:0000256" key="1">
    <source>
        <dbReference type="ARBA" id="ARBA00004533"/>
    </source>
</evidence>